<dbReference type="PANTHER" id="PTHR34222:SF40">
    <property type="match status" value="1"/>
</dbReference>
<dbReference type="EMBL" id="QGNW01000189">
    <property type="protein sequence ID" value="RVW86847.1"/>
    <property type="molecule type" value="Genomic_DNA"/>
</dbReference>
<protein>
    <submittedName>
        <fullName evidence="1">Uncharacterized protein</fullName>
    </submittedName>
</protein>
<gene>
    <name evidence="1" type="ORF">CK203_036074</name>
</gene>
<name>A0A438HQV8_VITVI</name>
<sequence>MIEECVFQFLAGLNKELDEVHGWILRKSPFSSIDDAFAEVKREEDRKQVMLGDKNNNQGLVDGPALVSCSVPVNKSNGEQQKHPWCNHCSHTCWKIHGKLAN</sequence>
<dbReference type="Proteomes" id="UP000288805">
    <property type="component" value="Unassembled WGS sequence"/>
</dbReference>
<proteinExistence type="predicted"/>
<reference evidence="1 2" key="1">
    <citation type="journal article" date="2018" name="PLoS Genet.">
        <title>Population sequencing reveals clonal diversity and ancestral inbreeding in the grapevine cultivar Chardonnay.</title>
        <authorList>
            <person name="Roach M.J."/>
            <person name="Johnson D.L."/>
            <person name="Bohlmann J."/>
            <person name="van Vuuren H.J."/>
            <person name="Jones S.J."/>
            <person name="Pretorius I.S."/>
            <person name="Schmidt S.A."/>
            <person name="Borneman A.R."/>
        </authorList>
    </citation>
    <scope>NUCLEOTIDE SEQUENCE [LARGE SCALE GENOMIC DNA]</scope>
    <source>
        <strain evidence="2">cv. Chardonnay</strain>
        <tissue evidence="1">Leaf</tissue>
    </source>
</reference>
<accession>A0A438HQV8</accession>
<evidence type="ECO:0000313" key="1">
    <source>
        <dbReference type="EMBL" id="RVW86847.1"/>
    </source>
</evidence>
<dbReference type="AlphaFoldDB" id="A0A438HQV8"/>
<dbReference type="PANTHER" id="PTHR34222">
    <property type="entry name" value="GAG_PRE-INTEGRS DOMAIN-CONTAINING PROTEIN"/>
    <property type="match status" value="1"/>
</dbReference>
<comment type="caution">
    <text evidence="1">The sequence shown here is derived from an EMBL/GenBank/DDBJ whole genome shotgun (WGS) entry which is preliminary data.</text>
</comment>
<organism evidence="1 2">
    <name type="scientific">Vitis vinifera</name>
    <name type="common">Grape</name>
    <dbReference type="NCBI Taxonomy" id="29760"/>
    <lineage>
        <taxon>Eukaryota</taxon>
        <taxon>Viridiplantae</taxon>
        <taxon>Streptophyta</taxon>
        <taxon>Embryophyta</taxon>
        <taxon>Tracheophyta</taxon>
        <taxon>Spermatophyta</taxon>
        <taxon>Magnoliopsida</taxon>
        <taxon>eudicotyledons</taxon>
        <taxon>Gunneridae</taxon>
        <taxon>Pentapetalae</taxon>
        <taxon>rosids</taxon>
        <taxon>Vitales</taxon>
        <taxon>Vitaceae</taxon>
        <taxon>Viteae</taxon>
        <taxon>Vitis</taxon>
    </lineage>
</organism>
<evidence type="ECO:0000313" key="2">
    <source>
        <dbReference type="Proteomes" id="UP000288805"/>
    </source>
</evidence>